<dbReference type="InterPro" id="IPR002347">
    <property type="entry name" value="SDR_fam"/>
</dbReference>
<protein>
    <submittedName>
        <fullName evidence="3">Short-chain alcohol dehydrogenase</fullName>
    </submittedName>
</protein>
<dbReference type="PRINTS" id="PR00080">
    <property type="entry name" value="SDRFAMILY"/>
</dbReference>
<evidence type="ECO:0000256" key="1">
    <source>
        <dbReference type="ARBA" id="ARBA00006484"/>
    </source>
</evidence>
<dbReference type="Pfam" id="PF13561">
    <property type="entry name" value="adh_short_C2"/>
    <property type="match status" value="1"/>
</dbReference>
<dbReference type="PANTHER" id="PTHR24321">
    <property type="entry name" value="DEHYDROGENASES, SHORT CHAIN"/>
    <property type="match status" value="1"/>
</dbReference>
<dbReference type="AlphaFoldDB" id="A0A0Q0IUW1"/>
<dbReference type="PANTHER" id="PTHR24321:SF8">
    <property type="entry name" value="ESTRADIOL 17-BETA-DEHYDROGENASE 8-RELATED"/>
    <property type="match status" value="1"/>
</dbReference>
<sequence>MIGQFQIRKINMNRLHNKVVLVTGGGMGIGRAIAELFAEEGATVIVGDVHQPEPYKNDSVVTKHLDVSKLEDWELLVAEVVREYGKVDVLVNNAGLVGSYLPIDEITLNDWNRVIDVNQNGVFYGMRTVIPFMKRQQAGSIVNVSSIWGIVGASGVSAYQASKAAVRMMSKNAALSYVANGIRVNSLHPGLVATPMIDHQAADITASVVAATPMKRAADPKEIAYAALFLASDEASFITGAELAVDGGYTTP</sequence>
<name>A0A0Q0IUW1_PSESX</name>
<evidence type="ECO:0000313" key="4">
    <source>
        <dbReference type="Proteomes" id="UP000050384"/>
    </source>
</evidence>
<comment type="similarity">
    <text evidence="1">Belongs to the short-chain dehydrogenases/reductases (SDR) family.</text>
</comment>
<evidence type="ECO:0000256" key="2">
    <source>
        <dbReference type="ARBA" id="ARBA00023002"/>
    </source>
</evidence>
<accession>A0A0Q0IUW1</accession>
<dbReference type="FunFam" id="3.40.50.720:FF:000084">
    <property type="entry name" value="Short-chain dehydrogenase reductase"/>
    <property type="match status" value="1"/>
</dbReference>
<dbReference type="NCBIfam" id="NF005559">
    <property type="entry name" value="PRK07231.1"/>
    <property type="match status" value="1"/>
</dbReference>
<dbReference type="InterPro" id="IPR036291">
    <property type="entry name" value="NAD(P)-bd_dom_sf"/>
</dbReference>
<reference evidence="3 4" key="1">
    <citation type="submission" date="2015-09" db="EMBL/GenBank/DDBJ databases">
        <title>Genome announcement of multiple Pseudomonas syringae strains.</title>
        <authorList>
            <person name="Thakur S."/>
            <person name="Wang P.W."/>
            <person name="Gong Y."/>
            <person name="Weir B.S."/>
            <person name="Guttman D.S."/>
        </authorList>
    </citation>
    <scope>NUCLEOTIDE SEQUENCE [LARGE SCALE GENOMIC DNA]</scope>
    <source>
        <strain evidence="3 4">ICMP16929</strain>
    </source>
</reference>
<comment type="caution">
    <text evidence="3">The sequence shown here is derived from an EMBL/GenBank/DDBJ whole genome shotgun (WGS) entry which is preliminary data.</text>
</comment>
<proteinExistence type="inferred from homology"/>
<dbReference type="Gene3D" id="3.40.50.720">
    <property type="entry name" value="NAD(P)-binding Rossmann-like Domain"/>
    <property type="match status" value="1"/>
</dbReference>
<organism evidence="3 4">
    <name type="scientific">Pseudomonas syringae pv. spinaceae</name>
    <dbReference type="NCBI Taxonomy" id="264459"/>
    <lineage>
        <taxon>Bacteria</taxon>
        <taxon>Pseudomonadati</taxon>
        <taxon>Pseudomonadota</taxon>
        <taxon>Gammaproteobacteria</taxon>
        <taxon>Pseudomonadales</taxon>
        <taxon>Pseudomonadaceae</taxon>
        <taxon>Pseudomonas</taxon>
        <taxon>Pseudomonas syringae</taxon>
    </lineage>
</organism>
<dbReference type="PATRIC" id="fig|264459.3.peg.4039"/>
<dbReference type="PRINTS" id="PR00081">
    <property type="entry name" value="GDHRDH"/>
</dbReference>
<dbReference type="Proteomes" id="UP000050384">
    <property type="component" value="Unassembled WGS sequence"/>
</dbReference>
<dbReference type="GO" id="GO:0016491">
    <property type="term" value="F:oxidoreductase activity"/>
    <property type="evidence" value="ECO:0007669"/>
    <property type="project" value="UniProtKB-KW"/>
</dbReference>
<keyword evidence="2" id="KW-0560">Oxidoreductase</keyword>
<dbReference type="SUPFAM" id="SSF51735">
    <property type="entry name" value="NAD(P)-binding Rossmann-fold domains"/>
    <property type="match status" value="1"/>
</dbReference>
<dbReference type="EMBL" id="LJRI01000351">
    <property type="protein sequence ID" value="KPZ05264.1"/>
    <property type="molecule type" value="Genomic_DNA"/>
</dbReference>
<evidence type="ECO:0000313" key="3">
    <source>
        <dbReference type="EMBL" id="KPZ05264.1"/>
    </source>
</evidence>
<gene>
    <name evidence="3" type="ORF">ALO94_02436</name>
</gene>